<sequence>MRLAGILGVAEEGDLRWARQADLRAATLHLDQKSPDGQPAYAMLHPESPPSLQPPVRSKVGSHLRLPKANGVGVRESQKTKLEAKAPKKDKAIGKAKAKKKKVSSPTTMDTKGPGTKGG</sequence>
<comment type="caution">
    <text evidence="2">The sequence shown here is derived from an EMBL/GenBank/DDBJ whole genome shotgun (WGS) entry which is preliminary data.</text>
</comment>
<protein>
    <submittedName>
        <fullName evidence="2">Uncharacterized protein</fullName>
    </submittedName>
</protein>
<reference evidence="2" key="1">
    <citation type="journal article" date="2020" name="mSystems">
        <title>Genome- and Community-Level Interaction Insights into Carbon Utilization and Element Cycling Functions of Hydrothermarchaeota in Hydrothermal Sediment.</title>
        <authorList>
            <person name="Zhou Z."/>
            <person name="Liu Y."/>
            <person name="Xu W."/>
            <person name="Pan J."/>
            <person name="Luo Z.H."/>
            <person name="Li M."/>
        </authorList>
    </citation>
    <scope>NUCLEOTIDE SEQUENCE [LARGE SCALE GENOMIC DNA]</scope>
    <source>
        <strain evidence="2">SpSt-897</strain>
    </source>
</reference>
<name>A0A7C3UW46_9BACT</name>
<proteinExistence type="predicted"/>
<evidence type="ECO:0000313" key="2">
    <source>
        <dbReference type="EMBL" id="HGF32877.1"/>
    </source>
</evidence>
<evidence type="ECO:0000256" key="1">
    <source>
        <dbReference type="SAM" id="MobiDB-lite"/>
    </source>
</evidence>
<feature type="region of interest" description="Disordered" evidence="1">
    <location>
        <begin position="28"/>
        <end position="119"/>
    </location>
</feature>
<feature type="compositionally biased region" description="Basic and acidic residues" evidence="1">
    <location>
        <begin position="76"/>
        <end position="93"/>
    </location>
</feature>
<organism evidence="2">
    <name type="scientific">Desulfobacca acetoxidans</name>
    <dbReference type="NCBI Taxonomy" id="60893"/>
    <lineage>
        <taxon>Bacteria</taxon>
        <taxon>Pseudomonadati</taxon>
        <taxon>Thermodesulfobacteriota</taxon>
        <taxon>Desulfobaccia</taxon>
        <taxon>Desulfobaccales</taxon>
        <taxon>Desulfobaccaceae</taxon>
        <taxon>Desulfobacca</taxon>
    </lineage>
</organism>
<dbReference type="EMBL" id="DTMF01000018">
    <property type="protein sequence ID" value="HGF32877.1"/>
    <property type="molecule type" value="Genomic_DNA"/>
</dbReference>
<feature type="compositionally biased region" description="Basic residues" evidence="1">
    <location>
        <begin position="94"/>
        <end position="103"/>
    </location>
</feature>
<accession>A0A7C3UW46</accession>
<gene>
    <name evidence="2" type="ORF">ENW96_00610</name>
</gene>
<dbReference type="AlphaFoldDB" id="A0A7C3UW46"/>